<dbReference type="EMBL" id="KZ772707">
    <property type="protein sequence ID" value="PTQ41378.1"/>
    <property type="molecule type" value="Genomic_DNA"/>
</dbReference>
<dbReference type="Gramene" id="Mp6g03650.1">
    <property type="protein sequence ID" value="Mp6g03650.1.cds1"/>
    <property type="gene ID" value="Mp6g03650"/>
</dbReference>
<organism evidence="1 2">
    <name type="scientific">Marchantia polymorpha</name>
    <name type="common">Common liverwort</name>
    <name type="synonym">Marchantia aquatica</name>
    <dbReference type="NCBI Taxonomy" id="3197"/>
    <lineage>
        <taxon>Eukaryota</taxon>
        <taxon>Viridiplantae</taxon>
        <taxon>Streptophyta</taxon>
        <taxon>Embryophyta</taxon>
        <taxon>Marchantiophyta</taxon>
        <taxon>Marchantiopsida</taxon>
        <taxon>Marchantiidae</taxon>
        <taxon>Marchantiales</taxon>
        <taxon>Marchantiaceae</taxon>
        <taxon>Marchantia</taxon>
    </lineage>
</organism>
<accession>A0A2R6X5J7</accession>
<gene>
    <name evidence="1" type="ORF">MARPO_0035s0144</name>
</gene>
<dbReference type="Proteomes" id="UP000244005">
    <property type="component" value="Unassembled WGS sequence"/>
</dbReference>
<keyword evidence="2" id="KW-1185">Reference proteome</keyword>
<protein>
    <submittedName>
        <fullName evidence="1">Uncharacterized protein</fullName>
    </submittedName>
</protein>
<name>A0A2R6X5J7_MARPO</name>
<proteinExistence type="predicted"/>
<reference evidence="2" key="1">
    <citation type="journal article" date="2017" name="Cell">
        <title>Insights into land plant evolution garnered from the Marchantia polymorpha genome.</title>
        <authorList>
            <person name="Bowman J.L."/>
            <person name="Kohchi T."/>
            <person name="Yamato K.T."/>
            <person name="Jenkins J."/>
            <person name="Shu S."/>
            <person name="Ishizaki K."/>
            <person name="Yamaoka S."/>
            <person name="Nishihama R."/>
            <person name="Nakamura Y."/>
            <person name="Berger F."/>
            <person name="Adam C."/>
            <person name="Aki S.S."/>
            <person name="Althoff F."/>
            <person name="Araki T."/>
            <person name="Arteaga-Vazquez M.A."/>
            <person name="Balasubrmanian S."/>
            <person name="Barry K."/>
            <person name="Bauer D."/>
            <person name="Boehm C.R."/>
            <person name="Briginshaw L."/>
            <person name="Caballero-Perez J."/>
            <person name="Catarino B."/>
            <person name="Chen F."/>
            <person name="Chiyoda S."/>
            <person name="Chovatia M."/>
            <person name="Davies K.M."/>
            <person name="Delmans M."/>
            <person name="Demura T."/>
            <person name="Dierschke T."/>
            <person name="Dolan L."/>
            <person name="Dorantes-Acosta A.E."/>
            <person name="Eklund D.M."/>
            <person name="Florent S.N."/>
            <person name="Flores-Sandoval E."/>
            <person name="Fujiyama A."/>
            <person name="Fukuzawa H."/>
            <person name="Galik B."/>
            <person name="Grimanelli D."/>
            <person name="Grimwood J."/>
            <person name="Grossniklaus U."/>
            <person name="Hamada T."/>
            <person name="Haseloff J."/>
            <person name="Hetherington A.J."/>
            <person name="Higo A."/>
            <person name="Hirakawa Y."/>
            <person name="Hundley H.N."/>
            <person name="Ikeda Y."/>
            <person name="Inoue K."/>
            <person name="Inoue S.I."/>
            <person name="Ishida S."/>
            <person name="Jia Q."/>
            <person name="Kakita M."/>
            <person name="Kanazawa T."/>
            <person name="Kawai Y."/>
            <person name="Kawashima T."/>
            <person name="Kennedy M."/>
            <person name="Kinose K."/>
            <person name="Kinoshita T."/>
            <person name="Kohara Y."/>
            <person name="Koide E."/>
            <person name="Komatsu K."/>
            <person name="Kopischke S."/>
            <person name="Kubo M."/>
            <person name="Kyozuka J."/>
            <person name="Lagercrantz U."/>
            <person name="Lin S.S."/>
            <person name="Lindquist E."/>
            <person name="Lipzen A.M."/>
            <person name="Lu C.W."/>
            <person name="De Luna E."/>
            <person name="Martienssen R.A."/>
            <person name="Minamino N."/>
            <person name="Mizutani M."/>
            <person name="Mizutani M."/>
            <person name="Mochizuki N."/>
            <person name="Monte I."/>
            <person name="Mosher R."/>
            <person name="Nagasaki H."/>
            <person name="Nakagami H."/>
            <person name="Naramoto S."/>
            <person name="Nishitani K."/>
            <person name="Ohtani M."/>
            <person name="Okamoto T."/>
            <person name="Okumura M."/>
            <person name="Phillips J."/>
            <person name="Pollak B."/>
            <person name="Reinders A."/>
            <person name="Rovekamp M."/>
            <person name="Sano R."/>
            <person name="Sawa S."/>
            <person name="Schmid M.W."/>
            <person name="Shirakawa M."/>
            <person name="Solano R."/>
            <person name="Spunde A."/>
            <person name="Suetsugu N."/>
            <person name="Sugano S."/>
            <person name="Sugiyama A."/>
            <person name="Sun R."/>
            <person name="Suzuki Y."/>
            <person name="Takenaka M."/>
            <person name="Takezawa D."/>
            <person name="Tomogane H."/>
            <person name="Tsuzuki M."/>
            <person name="Ueda T."/>
            <person name="Umeda M."/>
            <person name="Ward J.M."/>
            <person name="Watanabe Y."/>
            <person name="Yazaki K."/>
            <person name="Yokoyama R."/>
            <person name="Yoshitake Y."/>
            <person name="Yotsui I."/>
            <person name="Zachgo S."/>
            <person name="Schmutz J."/>
        </authorList>
    </citation>
    <scope>NUCLEOTIDE SEQUENCE [LARGE SCALE GENOMIC DNA]</scope>
    <source>
        <strain evidence="2">Tak-1</strain>
    </source>
</reference>
<evidence type="ECO:0000313" key="2">
    <source>
        <dbReference type="Proteomes" id="UP000244005"/>
    </source>
</evidence>
<sequence>MDACEEERLLGCQRSDWRRKSFSRRPFEKRLSIMVGFYVTAKLCNKIILIVVCNRISFRLHSQVQTHVCWSQVFSAGQASIFLYRNADRHESHRIT</sequence>
<dbReference type="AlphaFoldDB" id="A0A2R6X5J7"/>
<evidence type="ECO:0000313" key="1">
    <source>
        <dbReference type="EMBL" id="PTQ41378.1"/>
    </source>
</evidence>